<dbReference type="SUPFAM" id="SSF51735">
    <property type="entry name" value="NAD(P)-binding Rossmann-fold domains"/>
    <property type="match status" value="1"/>
</dbReference>
<dbReference type="EMBL" id="JBHSQK010000047">
    <property type="protein sequence ID" value="MFC5950375.1"/>
    <property type="molecule type" value="Genomic_DNA"/>
</dbReference>
<evidence type="ECO:0000313" key="3">
    <source>
        <dbReference type="EMBL" id="MFC5950375.1"/>
    </source>
</evidence>
<dbReference type="GO" id="GO:0016491">
    <property type="term" value="F:oxidoreductase activity"/>
    <property type="evidence" value="ECO:0007669"/>
    <property type="project" value="UniProtKB-KW"/>
</dbReference>
<evidence type="ECO:0000256" key="2">
    <source>
        <dbReference type="ARBA" id="ARBA00023002"/>
    </source>
</evidence>
<keyword evidence="2 3" id="KW-0560">Oxidoreductase</keyword>
<protein>
    <submittedName>
        <fullName evidence="3">SDR family oxidoreductase</fullName>
        <ecNumber evidence="3">1.1.-.-</ecNumber>
    </submittedName>
</protein>
<comment type="caution">
    <text evidence="3">The sequence shown here is derived from an EMBL/GenBank/DDBJ whole genome shotgun (WGS) entry which is preliminary data.</text>
</comment>
<dbReference type="InterPro" id="IPR002347">
    <property type="entry name" value="SDR_fam"/>
</dbReference>
<dbReference type="InterPro" id="IPR036291">
    <property type="entry name" value="NAD(P)-bd_dom_sf"/>
</dbReference>
<evidence type="ECO:0000313" key="4">
    <source>
        <dbReference type="Proteomes" id="UP001596119"/>
    </source>
</evidence>
<dbReference type="PROSITE" id="PS00061">
    <property type="entry name" value="ADH_SHORT"/>
    <property type="match status" value="1"/>
</dbReference>
<dbReference type="PANTHER" id="PTHR43976:SF16">
    <property type="entry name" value="SHORT-CHAIN DEHYDROGENASE_REDUCTASE FAMILY PROTEIN"/>
    <property type="match status" value="1"/>
</dbReference>
<dbReference type="Proteomes" id="UP001596119">
    <property type="component" value="Unassembled WGS sequence"/>
</dbReference>
<dbReference type="PRINTS" id="PR00081">
    <property type="entry name" value="GDHRDH"/>
</dbReference>
<accession>A0ABW1IAS9</accession>
<dbReference type="CDD" id="cd05374">
    <property type="entry name" value="17beta-HSD-like_SDR_c"/>
    <property type="match status" value="1"/>
</dbReference>
<sequence length="277" mass="29887">MRGTPSSIVITGASSGFGRDIATTLAQRGWRVLATMRDPGRGAELKAAGAVEVTRLDVTSPKDRARVVTDAQGFFGHAPDVVLHNAGYTTAGFFEDLTSTQQDHLLQTNLVGPLELTRLFLPGMRERGTGRIAVMSSNAANVPHPMYSIYAASKWALEGWAEALAIEVAPFGIDVVVFQPGNHDTAFGSNVVPVLPEDSAYSDQAARALPRMARLGRYARPAEKATHRMCEVLDAPTTRLRVRLGPDDHVAAWLARLAPYALRRRGVEWITGLGTSS</sequence>
<dbReference type="RefSeq" id="WP_379567509.1">
    <property type="nucleotide sequence ID" value="NZ_JBHSQK010000047.1"/>
</dbReference>
<evidence type="ECO:0000256" key="1">
    <source>
        <dbReference type="ARBA" id="ARBA00006484"/>
    </source>
</evidence>
<dbReference type="Pfam" id="PF00106">
    <property type="entry name" value="adh_short"/>
    <property type="match status" value="1"/>
</dbReference>
<proteinExistence type="inferred from homology"/>
<keyword evidence="4" id="KW-1185">Reference proteome</keyword>
<organism evidence="3 4">
    <name type="scientific">Pseudonocardia lutea</name>
    <dbReference type="NCBI Taxonomy" id="2172015"/>
    <lineage>
        <taxon>Bacteria</taxon>
        <taxon>Bacillati</taxon>
        <taxon>Actinomycetota</taxon>
        <taxon>Actinomycetes</taxon>
        <taxon>Pseudonocardiales</taxon>
        <taxon>Pseudonocardiaceae</taxon>
        <taxon>Pseudonocardia</taxon>
    </lineage>
</organism>
<dbReference type="InterPro" id="IPR020904">
    <property type="entry name" value="Sc_DH/Rdtase_CS"/>
</dbReference>
<dbReference type="Gene3D" id="3.40.50.720">
    <property type="entry name" value="NAD(P)-binding Rossmann-like Domain"/>
    <property type="match status" value="1"/>
</dbReference>
<dbReference type="EC" id="1.1.-.-" evidence="3"/>
<name>A0ABW1IAS9_9PSEU</name>
<dbReference type="InterPro" id="IPR051911">
    <property type="entry name" value="SDR_oxidoreductase"/>
</dbReference>
<reference evidence="4" key="1">
    <citation type="journal article" date="2019" name="Int. J. Syst. Evol. Microbiol.">
        <title>The Global Catalogue of Microorganisms (GCM) 10K type strain sequencing project: providing services to taxonomists for standard genome sequencing and annotation.</title>
        <authorList>
            <consortium name="The Broad Institute Genomics Platform"/>
            <consortium name="The Broad Institute Genome Sequencing Center for Infectious Disease"/>
            <person name="Wu L."/>
            <person name="Ma J."/>
        </authorList>
    </citation>
    <scope>NUCLEOTIDE SEQUENCE [LARGE SCALE GENOMIC DNA]</scope>
    <source>
        <strain evidence="4">CGMCC 4.7397</strain>
    </source>
</reference>
<dbReference type="PANTHER" id="PTHR43976">
    <property type="entry name" value="SHORT CHAIN DEHYDROGENASE"/>
    <property type="match status" value="1"/>
</dbReference>
<gene>
    <name evidence="3" type="ORF">ACFQH9_19080</name>
</gene>
<comment type="similarity">
    <text evidence="1">Belongs to the short-chain dehydrogenases/reductases (SDR) family.</text>
</comment>